<keyword evidence="2" id="KW-1003">Cell membrane</keyword>
<sequence length="226" mass="25209">MSNLHDQTIALAAFYQAIQAVDELARTGNAPQHDMQTCIESLFIFDTPTTEAIYGGIVALKSGFNGLIKQLNGDTYLDDPSEPVGKSRQKMNIYLAQYVIGVMHLQKKLSKQPAILDSITTRLEVAKRQAELFSSTTHENVLANIADIYSENVSPLAAKIMIQGEQNHLANTLTVNKIRSLLLAAVRAAILWNQLGGRRWHILFKRKKILQMANTILNEEIPKKLN</sequence>
<evidence type="ECO:0000256" key="4">
    <source>
        <dbReference type="ARBA" id="ARBA00023136"/>
    </source>
</evidence>
<accession>A0A3B1A3B5</accession>
<dbReference type="NCBIfam" id="NF001246">
    <property type="entry name" value="PRK00218.1-2"/>
    <property type="match status" value="1"/>
</dbReference>
<dbReference type="InterPro" id="IPR007451">
    <property type="entry name" value="HflD"/>
</dbReference>
<keyword evidence="3" id="KW-0963">Cytoplasm</keyword>
<gene>
    <name evidence="5" type="ORF">MNBD_GAMMA23-540</name>
</gene>
<dbReference type="PANTHER" id="PTHR38100">
    <property type="entry name" value="HIGH FREQUENCY LYSOGENIZATION PROTEIN HFLD"/>
    <property type="match status" value="1"/>
</dbReference>
<evidence type="ECO:0000256" key="3">
    <source>
        <dbReference type="ARBA" id="ARBA00022490"/>
    </source>
</evidence>
<dbReference type="InterPro" id="IPR035932">
    <property type="entry name" value="HflD-like_sf"/>
</dbReference>
<dbReference type="AlphaFoldDB" id="A0A3B1A3B5"/>
<evidence type="ECO:0000313" key="5">
    <source>
        <dbReference type="EMBL" id="VAW96060.1"/>
    </source>
</evidence>
<evidence type="ECO:0000256" key="1">
    <source>
        <dbReference type="ARBA" id="ARBA00004496"/>
    </source>
</evidence>
<dbReference type="PANTHER" id="PTHR38100:SF1">
    <property type="entry name" value="HIGH FREQUENCY LYSOGENIZATION PROTEIN HFLD"/>
    <property type="match status" value="1"/>
</dbReference>
<proteinExistence type="inferred from homology"/>
<comment type="subcellular location">
    <subcellularLocation>
        <location evidence="1">Cytoplasm</location>
    </subcellularLocation>
</comment>
<keyword evidence="4" id="KW-0472">Membrane</keyword>
<evidence type="ECO:0000256" key="2">
    <source>
        <dbReference type="ARBA" id="ARBA00022475"/>
    </source>
</evidence>
<dbReference type="Pfam" id="PF04356">
    <property type="entry name" value="DUF489"/>
    <property type="match status" value="1"/>
</dbReference>
<reference evidence="5" key="1">
    <citation type="submission" date="2018-06" db="EMBL/GenBank/DDBJ databases">
        <authorList>
            <person name="Zhirakovskaya E."/>
        </authorList>
    </citation>
    <scope>NUCLEOTIDE SEQUENCE</scope>
</reference>
<dbReference type="EMBL" id="UOFT01000051">
    <property type="protein sequence ID" value="VAW96060.1"/>
    <property type="molecule type" value="Genomic_DNA"/>
</dbReference>
<protein>
    <recommendedName>
        <fullName evidence="6">High frequency lysogenization protein HflD</fullName>
    </recommendedName>
</protein>
<name>A0A3B1A3B5_9ZZZZ</name>
<dbReference type="SUPFAM" id="SSF101322">
    <property type="entry name" value="YcfC-like"/>
    <property type="match status" value="1"/>
</dbReference>
<organism evidence="5">
    <name type="scientific">hydrothermal vent metagenome</name>
    <dbReference type="NCBI Taxonomy" id="652676"/>
    <lineage>
        <taxon>unclassified sequences</taxon>
        <taxon>metagenomes</taxon>
        <taxon>ecological metagenomes</taxon>
    </lineage>
</organism>
<dbReference type="GO" id="GO:0005737">
    <property type="term" value="C:cytoplasm"/>
    <property type="evidence" value="ECO:0007669"/>
    <property type="project" value="UniProtKB-SubCell"/>
</dbReference>
<evidence type="ECO:0008006" key="6">
    <source>
        <dbReference type="Google" id="ProtNLM"/>
    </source>
</evidence>
<dbReference type="Gene3D" id="1.10.3890.10">
    <property type="entry name" value="HflD-like"/>
    <property type="match status" value="1"/>
</dbReference>
<dbReference type="HAMAP" id="MF_00695">
    <property type="entry name" value="HflD_protein"/>
    <property type="match status" value="1"/>
</dbReference>